<name>T0CKK8_ALIAG</name>
<dbReference type="GO" id="GO:0000150">
    <property type="term" value="F:DNA strand exchange activity"/>
    <property type="evidence" value="ECO:0007669"/>
    <property type="project" value="InterPro"/>
</dbReference>
<dbReference type="SMART" id="SM00857">
    <property type="entry name" value="Resolvase"/>
    <property type="match status" value="1"/>
</dbReference>
<gene>
    <name evidence="1" type="ORF">K1I37_10455</name>
</gene>
<dbReference type="PANTHER" id="PTHR30461">
    <property type="entry name" value="DNA-INVERTASE FROM LAMBDOID PROPHAGE"/>
    <property type="match status" value="1"/>
</dbReference>
<accession>T0CKK8</accession>
<dbReference type="InterPro" id="IPR006118">
    <property type="entry name" value="Recombinase_CS"/>
</dbReference>
<dbReference type="Proteomes" id="UP000829401">
    <property type="component" value="Chromosome"/>
</dbReference>
<dbReference type="InterPro" id="IPR038109">
    <property type="entry name" value="DNA_bind_recomb_sf"/>
</dbReference>
<reference evidence="2" key="1">
    <citation type="journal article" date="2022" name="G3 (Bethesda)">
        <title>Unveiling the complete genome sequence of Alicyclobacillus acidoterrestris DSM 3922T, a taint-producing strain.</title>
        <authorList>
            <person name="Leonardo I.C."/>
            <person name="Barreto Crespo M.T."/>
            <person name="Gaspar F.B."/>
        </authorList>
    </citation>
    <scope>NUCLEOTIDE SEQUENCE [LARGE SCALE GENOMIC DNA]</scope>
    <source>
        <strain evidence="2">DSM 3922</strain>
    </source>
</reference>
<dbReference type="InterPro" id="IPR025827">
    <property type="entry name" value="Zn_ribbon_recom_dom"/>
</dbReference>
<dbReference type="Gene3D" id="3.40.50.1390">
    <property type="entry name" value="Resolvase, N-terminal catalytic domain"/>
    <property type="match status" value="1"/>
</dbReference>
<keyword evidence="2" id="KW-1185">Reference proteome</keyword>
<dbReference type="PROSITE" id="PS00397">
    <property type="entry name" value="RECOMBINASES_1"/>
    <property type="match status" value="1"/>
</dbReference>
<dbReference type="SUPFAM" id="SSF53041">
    <property type="entry name" value="Resolvase-like"/>
    <property type="match status" value="1"/>
</dbReference>
<dbReference type="InterPro" id="IPR036162">
    <property type="entry name" value="Resolvase-like_N_sf"/>
</dbReference>
<dbReference type="GO" id="GO:0003677">
    <property type="term" value="F:DNA binding"/>
    <property type="evidence" value="ECO:0007669"/>
    <property type="project" value="InterPro"/>
</dbReference>
<evidence type="ECO:0000313" key="1">
    <source>
        <dbReference type="EMBL" id="UNO47175.1"/>
    </source>
</evidence>
<dbReference type="InterPro" id="IPR006119">
    <property type="entry name" value="Resolv_N"/>
</dbReference>
<dbReference type="Pfam" id="PF13408">
    <property type="entry name" value="Zn_ribbon_recom"/>
    <property type="match status" value="1"/>
</dbReference>
<evidence type="ECO:0000313" key="2">
    <source>
        <dbReference type="Proteomes" id="UP000829401"/>
    </source>
</evidence>
<proteinExistence type="predicted"/>
<dbReference type="PROSITE" id="PS51737">
    <property type="entry name" value="RECOMBINASE_DNA_BIND"/>
    <property type="match status" value="1"/>
</dbReference>
<dbReference type="Pfam" id="PF00239">
    <property type="entry name" value="Resolvase"/>
    <property type="match status" value="1"/>
</dbReference>
<dbReference type="STRING" id="1356854.N007_18555"/>
<accession>A0A9E6ZDS7</accession>
<dbReference type="Pfam" id="PF07508">
    <property type="entry name" value="Recombinase"/>
    <property type="match status" value="1"/>
</dbReference>
<sequence>MKRTAIYIRVSTQEQALEGFSLAAQTQKLKAYCESQDWQVVDIYADEGISAKDTHRPKLQQLLRDIAAGNIDIVLVYKLDRLTRSVSDLYQLLQLFDKYQVGFKSATEIFDTTTAIGRLFITIVAAMAQWERETIGERVAIGMAQKALEGKRVAAAAPFGYTKNGETLAVNPKEAQIVREIFHRYVNGDGIDRITRWLRTTDARGGIWDNHTVSYLLENPVYIGKIRWGYRSAKSAQETILTDGSHEPIVDLATWQAAQHARSRRKRRSPRAGTGKFPFGGLLWCAKCGASMTGQYNRKYRYYRCNKARLKQCDARMVRADLLETAVVDALQEHIQDAISELTIDLDAQRGQPRDAAKVHESLLARKRRLLDAYELGGVTLDELRARLDRLEADLLAITDTRHTSIDAASDPASIERRTRLIRARASDVRAGWQSFTTAQQRELLQQLIGRIEVLGNDVQITFQDVF</sequence>
<dbReference type="PANTHER" id="PTHR30461:SF23">
    <property type="entry name" value="DNA RECOMBINASE-RELATED"/>
    <property type="match status" value="1"/>
</dbReference>
<dbReference type="AlphaFoldDB" id="T0CKK8"/>
<dbReference type="KEGG" id="aaco:K1I37_10455"/>
<dbReference type="Gene3D" id="3.90.1750.20">
    <property type="entry name" value="Putative Large Serine Recombinase, Chain B, Domain 2"/>
    <property type="match status" value="1"/>
</dbReference>
<dbReference type="InterPro" id="IPR011109">
    <property type="entry name" value="DNA_bind_recombinase_dom"/>
</dbReference>
<dbReference type="CDD" id="cd03768">
    <property type="entry name" value="SR_ResInv"/>
    <property type="match status" value="1"/>
</dbReference>
<dbReference type="RefSeq" id="WP_021294817.1">
    <property type="nucleotide sequence ID" value="NZ_AURB01000015.1"/>
</dbReference>
<protein>
    <submittedName>
        <fullName evidence="1">Recombinase family protein</fullName>
    </submittedName>
</protein>
<dbReference type="EMBL" id="CP080467">
    <property type="protein sequence ID" value="UNO47175.1"/>
    <property type="molecule type" value="Genomic_DNA"/>
</dbReference>
<organism evidence="1 2">
    <name type="scientific">Alicyclobacillus acidoterrestris (strain ATCC 49025 / DSM 3922 / CIP 106132 / NCIMB 13137 / GD3B)</name>
    <dbReference type="NCBI Taxonomy" id="1356854"/>
    <lineage>
        <taxon>Bacteria</taxon>
        <taxon>Bacillati</taxon>
        <taxon>Bacillota</taxon>
        <taxon>Bacilli</taxon>
        <taxon>Bacillales</taxon>
        <taxon>Alicyclobacillaceae</taxon>
        <taxon>Alicyclobacillus</taxon>
    </lineage>
</organism>
<dbReference type="InterPro" id="IPR050639">
    <property type="entry name" value="SSR_resolvase"/>
</dbReference>
<dbReference type="OrthoDB" id="9811097at2"/>
<dbReference type="eggNOG" id="COG1961">
    <property type="taxonomic scope" value="Bacteria"/>
</dbReference>
<dbReference type="PROSITE" id="PS51736">
    <property type="entry name" value="RECOMBINASES_3"/>
    <property type="match status" value="1"/>
</dbReference>